<dbReference type="Pfam" id="PF03101">
    <property type="entry name" value="FAR1"/>
    <property type="match status" value="1"/>
</dbReference>
<evidence type="ECO:0000313" key="2">
    <source>
        <dbReference type="EMBL" id="KAF0921872.1"/>
    </source>
</evidence>
<evidence type="ECO:0000313" key="3">
    <source>
        <dbReference type="Proteomes" id="UP000479710"/>
    </source>
</evidence>
<gene>
    <name evidence="2" type="ORF">E2562_020332</name>
</gene>
<dbReference type="InterPro" id="IPR004330">
    <property type="entry name" value="FAR1_DNA_bnd_dom"/>
</dbReference>
<feature type="domain" description="FAR1" evidence="1">
    <location>
        <begin position="88"/>
        <end position="176"/>
    </location>
</feature>
<dbReference type="AlphaFoldDB" id="A0A6G1EBS0"/>
<protein>
    <recommendedName>
        <fullName evidence="1">FAR1 domain-containing protein</fullName>
    </recommendedName>
</protein>
<dbReference type="EMBL" id="SPHZ02000004">
    <property type="protein sequence ID" value="KAF0921872.1"/>
    <property type="molecule type" value="Genomic_DNA"/>
</dbReference>
<sequence>MEDARTDGDELIADYVDCLMSLDTNARPGQNDSLILEGAPDVEAAAGISLNGVVQQDVMREFAPADADDPKDPVLGMTFESDEAAKMFYHEYARRLGFPFRVGRSRRSKGVEEVVIMKRFVCSREGVYKKKQPLGEATNKRERASMREGCNAMMEVVREKDHWVVSKLEKAHNHSLGIGSRVGYLRARGLPDATNKVTAMGSDGLGIYVPGVYLRQNILGEGGDGQAKGILQKAYEEILSYERNPGRGLQRDAININEDITIDDTMDERIRINGNNMG</sequence>
<name>A0A6G1EBS0_9ORYZ</name>
<proteinExistence type="predicted"/>
<dbReference type="OrthoDB" id="1927586at2759"/>
<keyword evidence="3" id="KW-1185">Reference proteome</keyword>
<accession>A0A6G1EBS0</accession>
<dbReference type="PANTHER" id="PTHR46328">
    <property type="entry name" value="FAR-RED IMPAIRED RESPONSIVE (FAR1) FAMILY PROTEIN-RELATED"/>
    <property type="match status" value="1"/>
</dbReference>
<dbReference type="Proteomes" id="UP000479710">
    <property type="component" value="Unassembled WGS sequence"/>
</dbReference>
<comment type="caution">
    <text evidence="2">The sequence shown here is derived from an EMBL/GenBank/DDBJ whole genome shotgun (WGS) entry which is preliminary data.</text>
</comment>
<evidence type="ECO:0000259" key="1">
    <source>
        <dbReference type="Pfam" id="PF03101"/>
    </source>
</evidence>
<organism evidence="2 3">
    <name type="scientific">Oryza meyeriana var. granulata</name>
    <dbReference type="NCBI Taxonomy" id="110450"/>
    <lineage>
        <taxon>Eukaryota</taxon>
        <taxon>Viridiplantae</taxon>
        <taxon>Streptophyta</taxon>
        <taxon>Embryophyta</taxon>
        <taxon>Tracheophyta</taxon>
        <taxon>Spermatophyta</taxon>
        <taxon>Magnoliopsida</taxon>
        <taxon>Liliopsida</taxon>
        <taxon>Poales</taxon>
        <taxon>Poaceae</taxon>
        <taxon>BOP clade</taxon>
        <taxon>Oryzoideae</taxon>
        <taxon>Oryzeae</taxon>
        <taxon>Oryzinae</taxon>
        <taxon>Oryza</taxon>
        <taxon>Oryza meyeriana</taxon>
    </lineage>
</organism>
<reference evidence="2 3" key="1">
    <citation type="submission" date="2019-11" db="EMBL/GenBank/DDBJ databases">
        <title>Whole genome sequence of Oryza granulata.</title>
        <authorList>
            <person name="Li W."/>
        </authorList>
    </citation>
    <scope>NUCLEOTIDE SEQUENCE [LARGE SCALE GENOMIC DNA]</scope>
    <source>
        <strain evidence="3">cv. Menghai</strain>
        <tissue evidence="2">Leaf</tissue>
    </source>
</reference>